<dbReference type="KEGG" id="spu:593087"/>
<feature type="compositionally biased region" description="Polar residues" evidence="1">
    <location>
        <begin position="800"/>
        <end position="810"/>
    </location>
</feature>
<feature type="region of interest" description="Disordered" evidence="1">
    <location>
        <begin position="397"/>
        <end position="424"/>
    </location>
</feature>
<evidence type="ECO:0000256" key="1">
    <source>
        <dbReference type="SAM" id="MobiDB-lite"/>
    </source>
</evidence>
<keyword evidence="3" id="KW-1185">Reference proteome</keyword>
<accession>A0A7M7N7W3</accession>
<evidence type="ECO:0000313" key="2">
    <source>
        <dbReference type="EnsemblMetazoa" id="XP_030832432"/>
    </source>
</evidence>
<dbReference type="OrthoDB" id="5965259at2759"/>
<feature type="region of interest" description="Disordered" evidence="1">
    <location>
        <begin position="1326"/>
        <end position="1350"/>
    </location>
</feature>
<feature type="compositionally biased region" description="Low complexity" evidence="1">
    <location>
        <begin position="1100"/>
        <end position="1110"/>
    </location>
</feature>
<dbReference type="EnsemblMetazoa" id="XM_030976572">
    <property type="protein sequence ID" value="XP_030832432"/>
    <property type="gene ID" value="LOC593087"/>
</dbReference>
<name>A0A7M7N7W3_STRPU</name>
<dbReference type="PANTHER" id="PTHR31025">
    <property type="entry name" value="SI:CH211-196P9.1-RELATED"/>
    <property type="match status" value="1"/>
</dbReference>
<evidence type="ECO:0000313" key="3">
    <source>
        <dbReference type="Proteomes" id="UP000007110"/>
    </source>
</evidence>
<feature type="compositionally biased region" description="Basic and acidic residues" evidence="1">
    <location>
        <begin position="1332"/>
        <end position="1341"/>
    </location>
</feature>
<feature type="compositionally biased region" description="Polar residues" evidence="1">
    <location>
        <begin position="95"/>
        <end position="110"/>
    </location>
</feature>
<feature type="compositionally biased region" description="Pro residues" evidence="1">
    <location>
        <begin position="401"/>
        <end position="411"/>
    </location>
</feature>
<feature type="compositionally biased region" description="Polar residues" evidence="1">
    <location>
        <begin position="819"/>
        <end position="844"/>
    </location>
</feature>
<feature type="region of interest" description="Disordered" evidence="1">
    <location>
        <begin position="288"/>
        <end position="314"/>
    </location>
</feature>
<feature type="region of interest" description="Disordered" evidence="1">
    <location>
        <begin position="1087"/>
        <end position="1195"/>
    </location>
</feature>
<reference evidence="3" key="1">
    <citation type="submission" date="2015-02" db="EMBL/GenBank/DDBJ databases">
        <title>Genome sequencing for Strongylocentrotus purpuratus.</title>
        <authorList>
            <person name="Murali S."/>
            <person name="Liu Y."/>
            <person name="Vee V."/>
            <person name="English A."/>
            <person name="Wang M."/>
            <person name="Skinner E."/>
            <person name="Han Y."/>
            <person name="Muzny D.M."/>
            <person name="Worley K.C."/>
            <person name="Gibbs R.A."/>
        </authorList>
    </citation>
    <scope>NUCLEOTIDE SEQUENCE</scope>
</reference>
<sequence length="1384" mass="155946">MTHVLRYLLIFGERKKKVEFSVTKGVENVKVMTLRQEAMELFNLKNVLLQIWDKGFEDWVDLDEGDPTPTNSRVKVEVDKEAIKSALDISIANRTPSKPATVNPTCTSLVGTPKPIKPKGSEPPKVQVLSSYPMVTLTKGAPTAKALPALALIKQPQAPGKPRRILPVAQVRISQTPVRTSEAPVRTPQAPVRTSQTPVRTAQAPVRTSEAPVRTSPAPVRAPQAPGRTSQAPGKASSSSAGETMGARQDVKDDSYVPTCTCCHQPYPTVPSHSEDRPVVDYIQQSFSLPSRIPDRTLPPSQEDAPSRRTTLHPQNTPVMDVVQQSLPVQYLQSSRVSERRSVLQSQENVSYQMTSSESQNKLAMETAHCAQHSFPAPYIHTSRITERILTACQDVAPHPQTTPSPAPNPPEAQESCPSMPLSKTSRIQEKTLPGHSQNQSLLQATTGHSQSKPEVQVAQEACSAKPYTQTIKVSQRNLPPSQDDAPLPPTVFEDELPTTEQEEEEQMEEGNHPPILDNDRLLLSDYKLPQFHPDVVYKLDYGIPIDAKDRSNLLDSLYESVVPYTYYPTTSDYTYLTRIFLERYPQLFHQAGSIRDCPDDWEVWRQKVMHKFKNKRKRQDRDAPGVRKHKRMNCFKHSEGLDELQSAAGHTTHDRGHNVDIDCPGDVDEVFEVVDDDQDVVIKDEDSMYHVMAADTTNLCETTGMGVAQEPLTSPSTSQSPRIPERTFHSFQVHLPQQLNPLQSQNNLVMECVQEHLSSPRHVQNSRTLDGRFPSSQDNMSFKQTTPHLQSKPVMGVVQDSSSARSYGQASRFPERSLPQSQDGHSQDNAPNQQTIPSSQNQPVMEEEQDSGSSSWHGETSKIPGSFLLSSQDHDHIDRDLQSSSGQEQRLMEVQRVHSPTSYDPDKPSLYDYKLPEFHADTLQKLENGITIDAKDRSTLLDTLYESVVPYTYYPSAADYIYLTNVFLEQYPQLLHQAGPIRDCPDNWEAWRQKLMHKFKNRRKRQDRDAPAVREHTRKNCRYFEGLDELQVASGQSLDGRRDRADIDSPGEADEDDVFEVMDDVEDIVIKEEDSMYHVMAADTTDLGDTPIKGAIQDSVSSSPSINSSERNLPGSQDYPPDRLTTSHLQNKPIKEVAQESCSSQPYMQMSRLPERTLSSSQAVDLPSTVEEYSSSSSGEREKQMETHHMKSAPALEPGRLSLYDYELPKFHHSILQKLEHGIPIEAKDRSNLLDRLYESIVPYTFYPSASDYIYFTKTFLEQYPQLLPQAGPIRDCPDNLEAWRQKLMHKFKNKRKRQDRDAPAVQEHTRKNFRYFEGMDELQNASGQSLDDRRDRGDIDSPGEADEDDVFEVLDDVEGIVIKEEDSVYHVMAADTTNLGDT</sequence>
<feature type="region of interest" description="Disordered" evidence="1">
    <location>
        <begin position="95"/>
        <end position="124"/>
    </location>
</feature>
<feature type="compositionally biased region" description="Polar residues" evidence="1">
    <location>
        <begin position="762"/>
        <end position="790"/>
    </location>
</feature>
<feature type="region of interest" description="Disordered" evidence="1">
    <location>
        <begin position="759"/>
        <end position="871"/>
    </location>
</feature>
<feature type="compositionally biased region" description="Basic and acidic residues" evidence="1">
    <location>
        <begin position="1180"/>
        <end position="1190"/>
    </location>
</feature>
<dbReference type="OMA" id="AGPIRDC"/>
<proteinExistence type="predicted"/>
<dbReference type="GeneID" id="593087"/>
<feature type="region of interest" description="Disordered" evidence="1">
    <location>
        <begin position="1035"/>
        <end position="1057"/>
    </location>
</feature>
<feature type="region of interest" description="Disordered" evidence="1">
    <location>
        <begin position="157"/>
        <end position="249"/>
    </location>
</feature>
<organism evidence="2 3">
    <name type="scientific">Strongylocentrotus purpuratus</name>
    <name type="common">Purple sea urchin</name>
    <dbReference type="NCBI Taxonomy" id="7668"/>
    <lineage>
        <taxon>Eukaryota</taxon>
        <taxon>Metazoa</taxon>
        <taxon>Echinodermata</taxon>
        <taxon>Eleutherozoa</taxon>
        <taxon>Echinozoa</taxon>
        <taxon>Echinoidea</taxon>
        <taxon>Euechinoidea</taxon>
        <taxon>Echinacea</taxon>
        <taxon>Camarodonta</taxon>
        <taxon>Echinidea</taxon>
        <taxon>Strongylocentrotidae</taxon>
        <taxon>Strongylocentrotus</taxon>
    </lineage>
</organism>
<feature type="region of interest" description="Disordered" evidence="1">
    <location>
        <begin position="498"/>
        <end position="519"/>
    </location>
</feature>
<dbReference type="RefSeq" id="XP_030832432.1">
    <property type="nucleotide sequence ID" value="XM_030976572.1"/>
</dbReference>
<feature type="compositionally biased region" description="Polar residues" evidence="1">
    <location>
        <begin position="227"/>
        <end position="242"/>
    </location>
</feature>
<reference evidence="2" key="2">
    <citation type="submission" date="2021-01" db="UniProtKB">
        <authorList>
            <consortium name="EnsemblMetazoa"/>
        </authorList>
    </citation>
    <scope>IDENTIFICATION</scope>
</reference>
<dbReference type="InParanoid" id="A0A7M7N7W3"/>
<dbReference type="PANTHER" id="PTHR31025:SF28">
    <property type="match status" value="1"/>
</dbReference>
<protein>
    <submittedName>
        <fullName evidence="2">Uncharacterized protein</fullName>
    </submittedName>
</protein>
<feature type="compositionally biased region" description="Acidic residues" evidence="1">
    <location>
        <begin position="498"/>
        <end position="509"/>
    </location>
</feature>
<dbReference type="Proteomes" id="UP000007110">
    <property type="component" value="Unassembled WGS sequence"/>
</dbReference>